<accession>A0ABY7XV57</accession>
<reference evidence="1 2" key="1">
    <citation type="submission" date="2021-08" db="EMBL/GenBank/DDBJ databases">
        <title>Stenotrophomonas forensis sp. nov., isolated from contaminated viral transport media.</title>
        <authorList>
            <person name="Nguyen S.V."/>
            <person name="Edwards D."/>
            <person name="Scott S."/>
            <person name="Doss J."/>
            <person name="Merid S."/>
            <person name="Zelaya E."/>
            <person name="Maza C."/>
            <person name="Mann M."/>
            <person name="Hamilton B."/>
            <person name="Blackwell R."/>
            <person name="Tran A."/>
            <person name="Hauser J."/>
        </authorList>
    </citation>
    <scope>NUCLEOTIDE SEQUENCE [LARGE SCALE GENOMIC DNA]</scope>
    <source>
        <strain evidence="1 2">DFS-20110405</strain>
    </source>
</reference>
<sequence length="1271" mass="140792">MHPLFDIQTNHIQALDDGQARELLARLCRSQLQRAGLDPAAVFWGGNQRAGDGGVDVRVDCPPAREVGGPLGLGVAIVQVKAEPFGPARVESEMAPKGIIRPSIVSLAADGGAYLIASTRDDPADPRRRARVAAMEEVVGKHGLTGMIKVDFLGAREIANWVENFPSLAVWVRKAVGRSIQGWSAYGPWAYKETDQDAEFVVGSEPRVFSSTSTDGMTDLQAIEAIRRDLAASGTVRLVGLSGVGKTRLAQALFDTRVKTSAPALSPDWAIYTDISNRPDPSPEAMIDALASSNAQTVLIVDNCGQKTHAALVERKAKSGNQLGLLTIEYDIQDDLPEETTLYRLEGASEETMSTLLQARYIHLSYNDIRKVIDASDGNSRLAFALASTSKRTDDLSSLKDTELFRRLFEQTQGAGDELLRCAKAASLLYSFDGEDLSPTSEIAILAGFAGTTPADFRRNMIDLRRRGLLQERGKWRALLPHAVSNRLAALALEELSQPVLMDQLFTLATDRVRASFAHRVSFLHNSTSAVKLVSDLLATGGHFSDLGSISDKDLLIFLRFAAVSPSLALDAIGDFATKRDLGIRNEYDVEKLAQLASSIAYDPSLFDRCVRVLLDLTPLLSKDHRTGAQKHQQLAPLFQLYYSGTLTLTAQRAPHVRRLLAARDSDEVKIGLTLLGESLKVRNFRPASHFHFGARTRSYGWWPESSDEQRTWYSVFIEIAEEYAFRDDDVGREVRNILGKAVFGLVKDEVLFDRVTKLAPRLIACDDWLPAIKSLNDLLRHKDLKNETRERAMAFKQLIGPKDLRAKIHAVISMRDAWKDEGYEEDEEDYLGADDRATVKSERLGQQLASDEVLLRGMLPMLLDKDAMPYTVSVGRGVALATTDPSSLMSQIKDVILASGDITRLNPAFVFGLISGWNERDTEMTSKLLETLVNDAALGSWLPTLQFATPLTKEGAQRIRQALALGLAPLWRYRELGYGSRLASVSVADIRDILNDLASKGPDGMHAALDVLHMVVFSAEERTPAEQEELGHYCRNFLTREEWPNLDHEGERLDYEVEQLIKFGTKHSRSFNEVQGVLLQAVRARTLHPRYTPSTTGNFVSPILRRYAPEVLNYLLNVDETQQRHVLNDLAMEESSVDSNGRMTSPISEDALVQWCAADPSHRVLLAARLCQLHGKNGNGPQVTQSLYELAPDKSAFMAELTQRSLTSGSSDWLLPILRQLTTVLASFPTQPGTPDRQTQENEVRRINSRIDSWEKMLAENSRGRDEAFE</sequence>
<dbReference type="RefSeq" id="WP_274510480.1">
    <property type="nucleotide sequence ID" value="NZ_CP082270.1"/>
</dbReference>
<evidence type="ECO:0000313" key="1">
    <source>
        <dbReference type="EMBL" id="WDM61833.1"/>
    </source>
</evidence>
<organism evidence="1 2">
    <name type="scientific">Stenotrophomonas forensis</name>
    <dbReference type="NCBI Taxonomy" id="2871169"/>
    <lineage>
        <taxon>Bacteria</taxon>
        <taxon>Pseudomonadati</taxon>
        <taxon>Pseudomonadota</taxon>
        <taxon>Gammaproteobacteria</taxon>
        <taxon>Lysobacterales</taxon>
        <taxon>Lysobacteraceae</taxon>
        <taxon>Stenotrophomonas</taxon>
        <taxon>Stenotrophomonas maltophilia group</taxon>
    </lineage>
</organism>
<proteinExistence type="predicted"/>
<keyword evidence="2" id="KW-1185">Reference proteome</keyword>
<evidence type="ECO:0008006" key="3">
    <source>
        <dbReference type="Google" id="ProtNLM"/>
    </source>
</evidence>
<evidence type="ECO:0000313" key="2">
    <source>
        <dbReference type="Proteomes" id="UP001216828"/>
    </source>
</evidence>
<dbReference type="EMBL" id="CP082270">
    <property type="protein sequence ID" value="WDM61833.1"/>
    <property type="molecule type" value="Genomic_DNA"/>
</dbReference>
<name>A0ABY7XV57_9GAMM</name>
<dbReference type="Proteomes" id="UP001216828">
    <property type="component" value="Chromosome"/>
</dbReference>
<gene>
    <name evidence="1" type="ORF">K5L94_11765</name>
</gene>
<protein>
    <recommendedName>
        <fullName evidence="3">ATP-binding protein</fullName>
    </recommendedName>
</protein>